<dbReference type="EMBL" id="AAOJ01000002">
    <property type="protein sequence ID" value="EAS64861.1"/>
    <property type="molecule type" value="Genomic_DNA"/>
</dbReference>
<gene>
    <name evidence="1" type="ORF">VAS14_04058</name>
</gene>
<organism evidence="1 2">
    <name type="scientific">Photobacterium angustum (strain S14 / CCUG 15956)</name>
    <name type="common">Vibrio sp. (strain S14 / CCUG 15956)</name>
    <dbReference type="NCBI Taxonomy" id="314292"/>
    <lineage>
        <taxon>Bacteria</taxon>
        <taxon>Pseudomonadati</taxon>
        <taxon>Pseudomonadota</taxon>
        <taxon>Gammaproteobacteria</taxon>
        <taxon>Vibrionales</taxon>
        <taxon>Vibrionaceae</taxon>
        <taxon>Photobacterium</taxon>
    </lineage>
</organism>
<proteinExistence type="predicted"/>
<dbReference type="Proteomes" id="UP000001603">
    <property type="component" value="Unassembled WGS sequence"/>
</dbReference>
<name>Q1ZSW6_PHOAS</name>
<protein>
    <submittedName>
        <fullName evidence="1">Uncharacterized protein</fullName>
    </submittedName>
</protein>
<dbReference type="HOGENOM" id="CLU_3138924_0_0_6"/>
<reference evidence="1 2" key="1">
    <citation type="journal article" date="2009" name="Proc. Natl. Acad. Sci. U.S.A.">
        <title>The genomic basis of trophic strategy in marine bacteria.</title>
        <authorList>
            <person name="Lauro F.M."/>
            <person name="McDougald D."/>
            <person name="Thomas T."/>
            <person name="Williams T.J."/>
            <person name="Egan S."/>
            <person name="Rice S."/>
            <person name="DeMaere M.Z."/>
            <person name="Ting L."/>
            <person name="Ertan H."/>
            <person name="Johnson J."/>
            <person name="Ferriera S."/>
            <person name="Lapidus A."/>
            <person name="Anderson I."/>
            <person name="Kyrpides N."/>
            <person name="Munk A.C."/>
            <person name="Detter C."/>
            <person name="Han C.S."/>
            <person name="Brown M.V."/>
            <person name="Robb F.T."/>
            <person name="Kjelleberg S."/>
            <person name="Cavicchioli R."/>
        </authorList>
    </citation>
    <scope>NUCLEOTIDE SEQUENCE [LARGE SCALE GENOMIC DNA]</scope>
    <source>
        <strain evidence="1 2">S14</strain>
    </source>
</reference>
<comment type="caution">
    <text evidence="1">The sequence shown here is derived from an EMBL/GenBank/DDBJ whole genome shotgun (WGS) entry which is preliminary data.</text>
</comment>
<sequence length="49" mass="5123">MRTYVETAIADRTDKAIAKSKAAVCDGGVRYGDSAISALKSPHDAGLKL</sequence>
<dbReference type="AlphaFoldDB" id="Q1ZSW6"/>
<evidence type="ECO:0000313" key="1">
    <source>
        <dbReference type="EMBL" id="EAS64861.1"/>
    </source>
</evidence>
<accession>Q1ZSW6</accession>
<dbReference type="RefSeq" id="WP_005368289.1">
    <property type="nucleotide sequence ID" value="NZ_CH902600.1"/>
</dbReference>
<evidence type="ECO:0000313" key="2">
    <source>
        <dbReference type="Proteomes" id="UP000001603"/>
    </source>
</evidence>